<dbReference type="WBParaSite" id="TREG1_69810.1">
    <property type="protein sequence ID" value="TREG1_69810.1"/>
    <property type="gene ID" value="TREG1_69810"/>
</dbReference>
<accession>A0AA85KAF6</accession>
<keyword evidence="3" id="KW-0540">Nuclease</keyword>
<evidence type="ECO:0000313" key="8">
    <source>
        <dbReference type="Proteomes" id="UP000050795"/>
    </source>
</evidence>
<keyword evidence="8" id="KW-1185">Reference proteome</keyword>
<dbReference type="Gene3D" id="3.10.20.370">
    <property type="match status" value="1"/>
</dbReference>
<keyword evidence="2" id="KW-0548">Nucleotidyltransferase</keyword>
<reference evidence="8" key="1">
    <citation type="submission" date="2022-06" db="EMBL/GenBank/DDBJ databases">
        <authorList>
            <person name="Berger JAMES D."/>
            <person name="Berger JAMES D."/>
        </authorList>
    </citation>
    <scope>NUCLEOTIDE SEQUENCE [LARGE SCALE GENOMIC DNA]</scope>
</reference>
<dbReference type="Pfam" id="PF17917">
    <property type="entry name" value="RT_RNaseH"/>
    <property type="match status" value="1"/>
</dbReference>
<keyword evidence="1" id="KW-0808">Transferase</keyword>
<dbReference type="InterPro" id="IPR041373">
    <property type="entry name" value="RT_RNaseH"/>
</dbReference>
<protein>
    <recommendedName>
        <fullName evidence="7">Reverse transcriptase RNase H-like domain-containing protein</fullName>
    </recommendedName>
</protein>
<dbReference type="InterPro" id="IPR043502">
    <property type="entry name" value="DNA/RNA_pol_sf"/>
</dbReference>
<dbReference type="FunFam" id="3.10.20.370:FF:000001">
    <property type="entry name" value="Retrovirus-related Pol polyprotein from transposon 17.6-like protein"/>
    <property type="match status" value="1"/>
</dbReference>
<reference evidence="9" key="2">
    <citation type="submission" date="2023-11" db="UniProtKB">
        <authorList>
            <consortium name="WormBaseParasite"/>
        </authorList>
    </citation>
    <scope>IDENTIFICATION</scope>
</reference>
<dbReference type="PANTHER" id="PTHR37984">
    <property type="entry name" value="PROTEIN CBG26694"/>
    <property type="match status" value="1"/>
</dbReference>
<keyword evidence="4" id="KW-0255">Endonuclease</keyword>
<organism evidence="8 9">
    <name type="scientific">Trichobilharzia regenti</name>
    <name type="common">Nasal bird schistosome</name>
    <dbReference type="NCBI Taxonomy" id="157069"/>
    <lineage>
        <taxon>Eukaryota</taxon>
        <taxon>Metazoa</taxon>
        <taxon>Spiralia</taxon>
        <taxon>Lophotrochozoa</taxon>
        <taxon>Platyhelminthes</taxon>
        <taxon>Trematoda</taxon>
        <taxon>Digenea</taxon>
        <taxon>Strigeidida</taxon>
        <taxon>Schistosomatoidea</taxon>
        <taxon>Schistosomatidae</taxon>
        <taxon>Trichobilharzia</taxon>
    </lineage>
</organism>
<evidence type="ECO:0000313" key="9">
    <source>
        <dbReference type="WBParaSite" id="TREG1_69810.1"/>
    </source>
</evidence>
<evidence type="ECO:0000259" key="7">
    <source>
        <dbReference type="Pfam" id="PF17917"/>
    </source>
</evidence>
<dbReference type="GO" id="GO:0016787">
    <property type="term" value="F:hydrolase activity"/>
    <property type="evidence" value="ECO:0007669"/>
    <property type="project" value="UniProtKB-KW"/>
</dbReference>
<dbReference type="CDD" id="cd09274">
    <property type="entry name" value="RNase_HI_RT_Ty3"/>
    <property type="match status" value="1"/>
</dbReference>
<dbReference type="InterPro" id="IPR050951">
    <property type="entry name" value="Retrovirus_Pol_polyprotein"/>
</dbReference>
<name>A0AA85KAF6_TRIRE</name>
<dbReference type="GO" id="GO:0004519">
    <property type="term" value="F:endonuclease activity"/>
    <property type="evidence" value="ECO:0007669"/>
    <property type="project" value="UniProtKB-KW"/>
</dbReference>
<evidence type="ECO:0000256" key="4">
    <source>
        <dbReference type="ARBA" id="ARBA00022759"/>
    </source>
</evidence>
<evidence type="ECO:0000256" key="5">
    <source>
        <dbReference type="ARBA" id="ARBA00022801"/>
    </source>
</evidence>
<evidence type="ECO:0000256" key="2">
    <source>
        <dbReference type="ARBA" id="ARBA00022695"/>
    </source>
</evidence>
<evidence type="ECO:0000256" key="3">
    <source>
        <dbReference type="ARBA" id="ARBA00022722"/>
    </source>
</evidence>
<dbReference type="Proteomes" id="UP000050795">
    <property type="component" value="Unassembled WGS sequence"/>
</dbReference>
<dbReference type="PANTHER" id="PTHR37984:SF5">
    <property type="entry name" value="PROTEIN NYNRIN-LIKE"/>
    <property type="match status" value="1"/>
</dbReference>
<evidence type="ECO:0000256" key="6">
    <source>
        <dbReference type="ARBA" id="ARBA00022918"/>
    </source>
</evidence>
<keyword evidence="5" id="KW-0378">Hydrolase</keyword>
<keyword evidence="6" id="KW-0695">RNA-directed DNA polymerase</keyword>
<dbReference type="SUPFAM" id="SSF56672">
    <property type="entry name" value="DNA/RNA polymerases"/>
    <property type="match status" value="1"/>
</dbReference>
<dbReference type="AlphaFoldDB" id="A0AA85KAF6"/>
<dbReference type="GO" id="GO:0003964">
    <property type="term" value="F:RNA-directed DNA polymerase activity"/>
    <property type="evidence" value="ECO:0007669"/>
    <property type="project" value="UniProtKB-KW"/>
</dbReference>
<sequence length="209" mass="23511">MLSHINPEASLILCTDASQVALGAVLQQKMKGEVTPLAFFSKKLEPAQTRYSTFGRELLAIYLAVKHFSYLLRGRHFTIFTDHKPLCYAFTTALDKHSPREARQLDYISQFSTDIQYIKGDARSDINQLQTSVDISLDRMAQLQRDDVELRTCRGNSSLQFKEASILLSDATTVCDVSIGTNRSFVPLGCRKALFEHLHSLSPPRVRAT</sequence>
<feature type="domain" description="Reverse transcriptase RNase H-like" evidence="7">
    <location>
        <begin position="7"/>
        <end position="111"/>
    </location>
</feature>
<evidence type="ECO:0000256" key="1">
    <source>
        <dbReference type="ARBA" id="ARBA00022679"/>
    </source>
</evidence>
<proteinExistence type="predicted"/>